<evidence type="ECO:0000313" key="2">
    <source>
        <dbReference type="EMBL" id="PIM96048.1"/>
    </source>
</evidence>
<dbReference type="PANTHER" id="PTHR43153:SF1">
    <property type="entry name" value="ELECTRON TRANSFER FLAVOPROTEIN SUBUNIT ALPHA, MITOCHONDRIAL"/>
    <property type="match status" value="1"/>
</dbReference>
<evidence type="ECO:0000259" key="1">
    <source>
        <dbReference type="Pfam" id="PF00766"/>
    </source>
</evidence>
<comment type="caution">
    <text evidence="2">The sequence shown here is derived from an EMBL/GenBank/DDBJ whole genome shotgun (WGS) entry which is preliminary data.</text>
</comment>
<gene>
    <name evidence="2" type="primary">etfA</name>
    <name evidence="2" type="ORF">magtdc_31</name>
</gene>
<dbReference type="RefSeq" id="WP_146656736.1">
    <property type="nucleotide sequence ID" value="NZ_CM008790.1"/>
</dbReference>
<organism evidence="2 3">
    <name type="scientific">Candidatus Hodgkinia cicadicola</name>
    <dbReference type="NCBI Taxonomy" id="573658"/>
    <lineage>
        <taxon>Bacteria</taxon>
        <taxon>Pseudomonadati</taxon>
        <taxon>Pseudomonadota</taxon>
        <taxon>Alphaproteobacteria</taxon>
        <taxon>Hyphomicrobiales</taxon>
        <taxon>Candidatus Hodgkinia</taxon>
    </lineage>
</organism>
<dbReference type="Gene3D" id="3.40.50.1220">
    <property type="entry name" value="TPP-binding domain"/>
    <property type="match status" value="1"/>
</dbReference>
<proteinExistence type="predicted"/>
<dbReference type="SUPFAM" id="SSF52467">
    <property type="entry name" value="DHS-like NAD/FAD-binding domain"/>
    <property type="match status" value="1"/>
</dbReference>
<name>A0ABX4MHV2_9HYPH</name>
<dbReference type="Proteomes" id="UP000230981">
    <property type="component" value="Unassembled WGS sequence"/>
</dbReference>
<dbReference type="InterPro" id="IPR001308">
    <property type="entry name" value="ETF_a/FixB"/>
</dbReference>
<protein>
    <submittedName>
        <fullName evidence="2">Electron transfer flavoprotein large subunit</fullName>
    </submittedName>
</protein>
<sequence length="340" mass="38014">MKALIILEAINNRFSLTDQRLIDFTTVMCSSIDVLAINCNANRIMSLNWINKAFIFACTRPINVLIDSYRLSLIVSGLMLKYDMVLVDNNSNLHHILCYAGATTNRCVVSGIHDVIDYNVFTTLVHGGKMLKHIYFKYPKPWLMSVKLFYPTFVGNKNETDGWLRVVPKIQIINFNTDHCIKLLTYSRKDLGPYGLDLPKLTEADIVIAGGKSFGTSENFRRWLLPLALKLGAAIGATRGAVESRCAPSELQIGGNSQVISPKLYIAFGISGSDHHLAGIRYAKTIIAVNTDKDAQIFDTANYAITSDMYKVITTMTGWLQNNTIRNTNFSVSKFKKIII</sequence>
<dbReference type="PANTHER" id="PTHR43153">
    <property type="entry name" value="ELECTRON TRANSFER FLAVOPROTEIN ALPHA"/>
    <property type="match status" value="1"/>
</dbReference>
<keyword evidence="3" id="KW-1185">Reference proteome</keyword>
<feature type="domain" description="Electron transfer flavoprotein alpha subunit C-terminal" evidence="1">
    <location>
        <begin position="200"/>
        <end position="281"/>
    </location>
</feature>
<evidence type="ECO:0000313" key="3">
    <source>
        <dbReference type="Proteomes" id="UP000230981"/>
    </source>
</evidence>
<dbReference type="EMBL" id="NXGO01000004">
    <property type="protein sequence ID" value="PIM96048.1"/>
    <property type="molecule type" value="Genomic_DNA"/>
</dbReference>
<dbReference type="Pfam" id="PF00766">
    <property type="entry name" value="ETF_alpha"/>
    <property type="match status" value="1"/>
</dbReference>
<reference evidence="2" key="1">
    <citation type="submission" date="2017-09" db="EMBL/GenBank/DDBJ databases">
        <authorList>
            <person name="Campbell M.A."/>
            <person name="Lukasik P."/>
            <person name="Simon C."/>
            <person name="McCutcheon J.P."/>
        </authorList>
    </citation>
    <scope>NUCLEOTIDE SEQUENCE [LARGE SCALE GENOMIC DNA]</scope>
    <source>
        <strain evidence="2">MAGTDC</strain>
    </source>
</reference>
<dbReference type="InterPro" id="IPR029035">
    <property type="entry name" value="DHS-like_NAD/FAD-binding_dom"/>
</dbReference>
<dbReference type="InterPro" id="IPR014731">
    <property type="entry name" value="ETF_asu_C"/>
</dbReference>
<accession>A0ABX4MHV2</accession>